<dbReference type="RefSeq" id="XP_044559834.1">
    <property type="nucleotide sequence ID" value="XM_044709446.1"/>
</dbReference>
<dbReference type="VEuPathDB" id="AmoebaDB:NfTy_044500"/>
<organism evidence="2 3">
    <name type="scientific">Naegleria fowleri</name>
    <name type="common">Brain eating amoeba</name>
    <dbReference type="NCBI Taxonomy" id="5763"/>
    <lineage>
        <taxon>Eukaryota</taxon>
        <taxon>Discoba</taxon>
        <taxon>Heterolobosea</taxon>
        <taxon>Tetramitia</taxon>
        <taxon>Eutetramitia</taxon>
        <taxon>Vahlkampfiidae</taxon>
        <taxon>Naegleria</taxon>
    </lineage>
</organism>
<keyword evidence="1" id="KW-1133">Transmembrane helix</keyword>
<evidence type="ECO:0000313" key="2">
    <source>
        <dbReference type="EMBL" id="KAF0975121.1"/>
    </source>
</evidence>
<proteinExistence type="predicted"/>
<accession>A0A6A5BL82</accession>
<feature type="transmembrane region" description="Helical" evidence="1">
    <location>
        <begin position="63"/>
        <end position="87"/>
    </location>
</feature>
<dbReference type="VEuPathDB" id="AmoebaDB:NF0073660"/>
<dbReference type="OMA" id="HYHREAS"/>
<sequence length="1798" mass="216431">MASRHRDFKIKAWPIVSHTSNDQRAETDVLWPFIRYERNGTKSKFSIRPFLFKFERDSASHEFSIMFLFYSIFYKVAFDATVTLLLLPLLTFHRKSKEYQLTVIFSGLLYFLHESFVKKAKTLALLPLMYFSKQKQIGSPDAVTFQTFLFPFFWRYKSKVTNIMLILPLYFFFENDKFYINQMWPFIGTQKRAGRYTEFSILYPLFRVRKGQNNFTLHLPWPFLKLQIAPEKISFRFLPVCWIRVLRNGGSRGFVFFFYWKHVSASNCTKFDPPKFTFGIWGLLHIKIANGTENKGHHIFWIFMLLFYRKTSSYRYLFLTPLFMHYLTYIDTKVLTRKVFLMPVFYFSEQVDSLSRKESFMTVLLLYWYICSIHKVSHHIFLPLYWYTQDSSNDHIYIDRRVFIFPILTYGGWKKSIQEQVGVQHETILNCCYLLYWHRCARDKHFRVWLFLIFYYSDIRDVKTFLLSLVFYVRREKDNNRLFILFIYSSFKRKYWYSLKTYPLFMWIKYEKYTRTKDEQEELTDYCHVFICGLIGRFRDIVHQHTFVWIIPLYFSSVNEKYQESTRFGSLFFLPPYFYHSTDQGKVESSFVLPFFIYKVNWKYMYIFPFFFVRMDRKKKSIHLHFIFDLNIDSEKNEYYFKFLYIPKTRYCLVQADCSYIGSKGASNLKRTRFFIFPLFYYQNRALETPDLDNKNRKLEAPLITISLIWLLHNMCLGKIIIDKRELVKSFYLMPLFYVRIDRNNQVVSAQRNGQFFSVSLLYLVNEKFAFFRYSRLITPNNHSSSIFLFLLFFSTVRNWWAGSNDSMTLQNEHTFALLWIYKPEYSLIYWSRQFSTTAFYYFCLYAFPLFWYEVNQQFSSIEETTEKNVSILWFIYKRFALFNQSISFRTEANSSSNILSSTSTTFLFPIYYHSLTDSYKVWKFLWLPSHDSTGFSIVNWFVKYDSSTTFVPVQIRKVVSERYHFLPIFYRELEYDLSATSNTTTLNTSTVTMGTNDHVDASMVSTPVKKATRKVNYLFWIFDRRFSWIRVWSNKTSNTDQHGFYIFLLILMSSSAHQNTLKKVFCLFWVFTKWLSFFHHCVECSGSSSILSHTPSDYSLISTRQFTLGLHFYRKDLTNDHLKLKEFYLLWFLHKYVSIVAFWNYISQNTSETGTYLFPLYIWKKECSASKRVNSWSLCWFFHKYAAIFHRSTISTDRKPGSTSVSTTMDDFDHHEFTTFLVPLFFFTNKNNESRNLAVFWFFVQRIRFIGILKSPKSFDFFIYPWVSYETTTNDTSNYLSISLIYVIQKYVSLFCYTRSKNTNTNNYKSTLYLVPYFFRTFTKDTTERKHNIYLFWFLYKRIALAHYWNEKQLSSGSKAESGFYSFPLVRYTNEKDGVSESKFNLSFFYLFYRLLALIHYSSHISLSTRKETMFFIFPLYIHLNFDDENNNVTHTKWSVFWIFYYKLALMRYWNVIIFANKPTRNDSGGTSGEDFKKVRLWKEPIQTQDCSFFIFCLYYFTKQIQEKMKSEMGHYIFWLFYHKLSMIKLSWKTEKKSLLETNDHDNYNHSFYIFPLVLWRSSKENSTTERYFALIWLFHRLISVFYFCKSNFGSTSSILATTSAEHPIGNNARNDTKMTTFLLLIFFYSSDSRVSEKKWSLLWFFARQLSFVRFSRSLKDGYKLLKFLIFPFFKYERWSAHHSRWCLIPFVPIKFSWVANFVVYEKRVKKVGAILDDGKEDKRSRDQNKVVRVLYKVVVWQFVDQVKTLEINPFFASEHDYADGYKSWDILGGCIGRVNNSPEHGDACRLGCCCFV</sequence>
<name>A0A6A5BL82_NAEFO</name>
<evidence type="ECO:0000313" key="3">
    <source>
        <dbReference type="Proteomes" id="UP000444721"/>
    </source>
</evidence>
<dbReference type="OrthoDB" id="10255574at2759"/>
<keyword evidence="1" id="KW-0812">Transmembrane</keyword>
<dbReference type="Proteomes" id="UP000444721">
    <property type="component" value="Unassembled WGS sequence"/>
</dbReference>
<reference evidence="2 3" key="1">
    <citation type="journal article" date="2019" name="Sci. Rep.">
        <title>Nanopore sequencing improves the draft genome of the human pathogenic amoeba Naegleria fowleri.</title>
        <authorList>
            <person name="Liechti N."/>
            <person name="Schurch N."/>
            <person name="Bruggmann R."/>
            <person name="Wittwer M."/>
        </authorList>
    </citation>
    <scope>NUCLEOTIDE SEQUENCE [LARGE SCALE GENOMIC DNA]</scope>
    <source>
        <strain evidence="2 3">ATCC 30894</strain>
    </source>
</reference>
<dbReference type="EMBL" id="VFQX01000048">
    <property type="protein sequence ID" value="KAF0975121.1"/>
    <property type="molecule type" value="Genomic_DNA"/>
</dbReference>
<protein>
    <submittedName>
        <fullName evidence="2">Uncharacterized protein</fullName>
    </submittedName>
</protein>
<comment type="caution">
    <text evidence="2">The sequence shown here is derived from an EMBL/GenBank/DDBJ whole genome shotgun (WGS) entry which is preliminary data.</text>
</comment>
<dbReference type="GeneID" id="68113092"/>
<gene>
    <name evidence="2" type="ORF">FDP41_005874</name>
</gene>
<keyword evidence="1" id="KW-0472">Membrane</keyword>
<evidence type="ECO:0000256" key="1">
    <source>
        <dbReference type="SAM" id="Phobius"/>
    </source>
</evidence>
<keyword evidence="3" id="KW-1185">Reference proteome</keyword>
<dbReference type="VEuPathDB" id="AmoebaDB:FDP41_005874"/>